<keyword evidence="1" id="KW-0472">Membrane</keyword>
<proteinExistence type="predicted"/>
<dbReference type="AlphaFoldDB" id="A0AAU1UKP2"/>
<protein>
    <submittedName>
        <fullName evidence="2">Uncharacterized protein</fullName>
    </submittedName>
</protein>
<gene>
    <name evidence="2" type="ORF">OHU69_46310</name>
</gene>
<keyword evidence="1" id="KW-0812">Transmembrane</keyword>
<evidence type="ECO:0000313" key="2">
    <source>
        <dbReference type="EMBL" id="WTS17793.1"/>
    </source>
</evidence>
<dbReference type="EMBL" id="CP108195">
    <property type="protein sequence ID" value="WTS17793.1"/>
    <property type="molecule type" value="Genomic_DNA"/>
</dbReference>
<reference evidence="2" key="1">
    <citation type="submission" date="2022-10" db="EMBL/GenBank/DDBJ databases">
        <title>The complete genomes of actinobacterial strains from the NBC collection.</title>
        <authorList>
            <person name="Joergensen T.S."/>
            <person name="Alvarez Arevalo M."/>
            <person name="Sterndorff E.B."/>
            <person name="Faurdal D."/>
            <person name="Vuksanovic O."/>
            <person name="Mourched A.-S."/>
            <person name="Charusanti P."/>
            <person name="Shaw S."/>
            <person name="Blin K."/>
            <person name="Weber T."/>
        </authorList>
    </citation>
    <scope>NUCLEOTIDE SEQUENCE</scope>
    <source>
        <strain evidence="2">NBC_00119</strain>
    </source>
</reference>
<organism evidence="2">
    <name type="scientific">Streptomyces sp. NBC_00119</name>
    <dbReference type="NCBI Taxonomy" id="2975659"/>
    <lineage>
        <taxon>Bacteria</taxon>
        <taxon>Bacillati</taxon>
        <taxon>Actinomycetota</taxon>
        <taxon>Actinomycetes</taxon>
        <taxon>Kitasatosporales</taxon>
        <taxon>Streptomycetaceae</taxon>
        <taxon>Streptomyces</taxon>
    </lineage>
</organism>
<keyword evidence="1" id="KW-1133">Transmembrane helix</keyword>
<sequence>MARTVAGSAALRVTAEVVGWWAVLTGLWLVLISRVDLLEWVVGSCASLLAAFGARAARVAATGRSGSA</sequence>
<evidence type="ECO:0000256" key="1">
    <source>
        <dbReference type="SAM" id="Phobius"/>
    </source>
</evidence>
<accession>A0AAU1UKP2</accession>
<feature type="transmembrane region" description="Helical" evidence="1">
    <location>
        <begin position="9"/>
        <end position="31"/>
    </location>
</feature>
<feature type="transmembrane region" description="Helical" evidence="1">
    <location>
        <begin position="37"/>
        <end position="57"/>
    </location>
</feature>
<name>A0AAU1UKP2_9ACTN</name>